<keyword evidence="1" id="KW-0695">RNA-directed DNA polymerase</keyword>
<gene>
    <name evidence="1" type="primary">EST2</name>
    <name evidence="1" type="ORF">IWQ57_005961</name>
</gene>
<organism evidence="1 2">
    <name type="scientific">Coemansia nantahalensis</name>
    <dbReference type="NCBI Taxonomy" id="2789366"/>
    <lineage>
        <taxon>Eukaryota</taxon>
        <taxon>Fungi</taxon>
        <taxon>Fungi incertae sedis</taxon>
        <taxon>Zoopagomycota</taxon>
        <taxon>Kickxellomycotina</taxon>
        <taxon>Kickxellomycetes</taxon>
        <taxon>Kickxellales</taxon>
        <taxon>Kickxellaceae</taxon>
        <taxon>Coemansia</taxon>
    </lineage>
</organism>
<dbReference type="EC" id="2.7.7.49" evidence="1"/>
<dbReference type="Proteomes" id="UP001140234">
    <property type="component" value="Unassembled WGS sequence"/>
</dbReference>
<sequence>MRLLPKEQGFRPIVNMRRSYMLRPVAPGAGSGTRLRLGERPAASTNKSLADILAALRPWQRGRPELFGTATFGPDDLHARLAAFKRSIGTAGGLGAVPLYMAKLDISRAYDTIPQTLLLSQLRACLPDGELAVQKYWTLSPSFSRPRPAFLRHGQRASDTAEFHDLARALAARHKGLVVGDQSATTYVHTDSIFARVSEHVQQTT</sequence>
<dbReference type="EMBL" id="JANBUJ010003137">
    <property type="protein sequence ID" value="KAJ2761773.1"/>
    <property type="molecule type" value="Genomic_DNA"/>
</dbReference>
<evidence type="ECO:0000313" key="2">
    <source>
        <dbReference type="Proteomes" id="UP001140234"/>
    </source>
</evidence>
<reference evidence="1" key="1">
    <citation type="submission" date="2022-07" db="EMBL/GenBank/DDBJ databases">
        <title>Phylogenomic reconstructions and comparative analyses of Kickxellomycotina fungi.</title>
        <authorList>
            <person name="Reynolds N.K."/>
            <person name="Stajich J.E."/>
            <person name="Barry K."/>
            <person name="Grigoriev I.V."/>
            <person name="Crous P."/>
            <person name="Smith M.E."/>
        </authorList>
    </citation>
    <scope>NUCLEOTIDE SEQUENCE</scope>
    <source>
        <strain evidence="1">CBS 109366</strain>
    </source>
</reference>
<keyword evidence="1" id="KW-0548">Nucleotidyltransferase</keyword>
<keyword evidence="2" id="KW-1185">Reference proteome</keyword>
<proteinExistence type="predicted"/>
<name>A0ACC1JLL1_9FUNG</name>
<comment type="caution">
    <text evidence="1">The sequence shown here is derived from an EMBL/GenBank/DDBJ whole genome shotgun (WGS) entry which is preliminary data.</text>
</comment>
<protein>
    <submittedName>
        <fullName evidence="1">Telomerase reverse transcriptase</fullName>
        <ecNumber evidence="1">2.7.7.49</ecNumber>
    </submittedName>
</protein>
<feature type="non-terminal residue" evidence="1">
    <location>
        <position position="205"/>
    </location>
</feature>
<accession>A0ACC1JLL1</accession>
<keyword evidence="1" id="KW-0808">Transferase</keyword>
<evidence type="ECO:0000313" key="1">
    <source>
        <dbReference type="EMBL" id="KAJ2761773.1"/>
    </source>
</evidence>